<dbReference type="AlphaFoldDB" id="A0A0A9FQ06"/>
<accession>A0A0A9FQ06</accession>
<protein>
    <submittedName>
        <fullName evidence="1">Uncharacterized protein</fullName>
    </submittedName>
</protein>
<evidence type="ECO:0000313" key="1">
    <source>
        <dbReference type="EMBL" id="JAE10378.1"/>
    </source>
</evidence>
<name>A0A0A9FQ06_ARUDO</name>
<reference evidence="1" key="1">
    <citation type="submission" date="2014-09" db="EMBL/GenBank/DDBJ databases">
        <authorList>
            <person name="Magalhaes I.L.F."/>
            <person name="Oliveira U."/>
            <person name="Santos F.R."/>
            <person name="Vidigal T.H.D.A."/>
            <person name="Brescovit A.D."/>
            <person name="Santos A.J."/>
        </authorList>
    </citation>
    <scope>NUCLEOTIDE SEQUENCE</scope>
    <source>
        <tissue evidence="1">Shoot tissue taken approximately 20 cm above the soil surface</tissue>
    </source>
</reference>
<dbReference type="EMBL" id="GBRH01187518">
    <property type="protein sequence ID" value="JAE10378.1"/>
    <property type="molecule type" value="Transcribed_RNA"/>
</dbReference>
<proteinExistence type="predicted"/>
<sequence>MKFFRFRKLAWRWKKEVLVSSSFRYLTLDRRRAIVLSKDARARWCFLSCLRSHSSSDDRDRLSYATSRRCKTSQATNNCVFTCPICG</sequence>
<organism evidence="1">
    <name type="scientific">Arundo donax</name>
    <name type="common">Giant reed</name>
    <name type="synonym">Donax arundinaceus</name>
    <dbReference type="NCBI Taxonomy" id="35708"/>
    <lineage>
        <taxon>Eukaryota</taxon>
        <taxon>Viridiplantae</taxon>
        <taxon>Streptophyta</taxon>
        <taxon>Embryophyta</taxon>
        <taxon>Tracheophyta</taxon>
        <taxon>Spermatophyta</taxon>
        <taxon>Magnoliopsida</taxon>
        <taxon>Liliopsida</taxon>
        <taxon>Poales</taxon>
        <taxon>Poaceae</taxon>
        <taxon>PACMAD clade</taxon>
        <taxon>Arundinoideae</taxon>
        <taxon>Arundineae</taxon>
        <taxon>Arundo</taxon>
    </lineage>
</organism>
<reference evidence="1" key="2">
    <citation type="journal article" date="2015" name="Data Brief">
        <title>Shoot transcriptome of the giant reed, Arundo donax.</title>
        <authorList>
            <person name="Barrero R.A."/>
            <person name="Guerrero F.D."/>
            <person name="Moolhuijzen P."/>
            <person name="Goolsby J.A."/>
            <person name="Tidwell J."/>
            <person name="Bellgard S.E."/>
            <person name="Bellgard M.I."/>
        </authorList>
    </citation>
    <scope>NUCLEOTIDE SEQUENCE</scope>
    <source>
        <tissue evidence="1">Shoot tissue taken approximately 20 cm above the soil surface</tissue>
    </source>
</reference>